<dbReference type="PANTHER" id="PTHR33510">
    <property type="entry name" value="PROTEIN TIC 20-II, CHLOROPLASTIC"/>
    <property type="match status" value="1"/>
</dbReference>
<dbReference type="RefSeq" id="YP_009968407.1">
    <property type="nucleotide sequence ID" value="NC_051883.1"/>
</dbReference>
<keyword evidence="8" id="KW-0732">Signal</keyword>
<feature type="chain" id="PRO_5029021555" description="Tic20 family protein Ycf60" evidence="8">
    <location>
        <begin position="21"/>
        <end position="159"/>
    </location>
</feature>
<evidence type="ECO:0000256" key="2">
    <source>
        <dbReference type="ARBA" id="ARBA00009596"/>
    </source>
</evidence>
<evidence type="ECO:0000256" key="1">
    <source>
        <dbReference type="ARBA" id="ARBA00004508"/>
    </source>
</evidence>
<keyword evidence="6 7" id="KW-0472">Membrane</keyword>
<dbReference type="EMBL" id="MN431657">
    <property type="protein sequence ID" value="QMX77508.1"/>
    <property type="molecule type" value="Genomic_DNA"/>
</dbReference>
<organism evidence="9">
    <name type="scientific">Cyanidiococcus yangmingshanensis</name>
    <dbReference type="NCBI Taxonomy" id="2690220"/>
    <lineage>
        <taxon>Eukaryota</taxon>
        <taxon>Rhodophyta</taxon>
        <taxon>Bangiophyceae</taxon>
        <taxon>Cyanidiales</taxon>
        <taxon>Cyanidiaceae</taxon>
        <taxon>Cyanidiococcus</taxon>
    </lineage>
</organism>
<keyword evidence="4 7" id="KW-0812">Transmembrane</keyword>
<geneLocation type="chloroplast" evidence="9"/>
<comment type="subcellular location">
    <subcellularLocation>
        <location evidence="1 7">Plastid</location>
        <location evidence="1 7">Chloroplast membrane</location>
        <topology evidence="1 7">Multi-pass membrane protein</topology>
    </subcellularLocation>
</comment>
<evidence type="ECO:0000256" key="5">
    <source>
        <dbReference type="ARBA" id="ARBA00022989"/>
    </source>
</evidence>
<protein>
    <recommendedName>
        <fullName evidence="3 7">Tic20 family protein Ycf60</fullName>
    </recommendedName>
</protein>
<dbReference type="GO" id="GO:0031969">
    <property type="term" value="C:chloroplast membrane"/>
    <property type="evidence" value="ECO:0007669"/>
    <property type="project" value="UniProtKB-SubCell"/>
</dbReference>
<sequence>MAWWEKGLCLALYLLPILECMTHCGATVLNDYPWMRGIYKVSLRPLVMAYSEYPMMGFMIFLLSYLLFVRGILKVRRIVRFHVSQALIIYLLNSIIGVLMNAIPDAMMMGWFGEMCVDILFIMTSGGVMYASYKVMKGEWTRIPLISEAAKVQVQGGEG</sequence>
<evidence type="ECO:0000256" key="6">
    <source>
        <dbReference type="ARBA" id="ARBA00023136"/>
    </source>
</evidence>
<keyword evidence="5 7" id="KW-1133">Transmembrane helix</keyword>
<proteinExistence type="inferred from homology"/>
<feature type="transmembrane region" description="Helical" evidence="7">
    <location>
        <begin position="81"/>
        <end position="103"/>
    </location>
</feature>
<dbReference type="Pfam" id="PF16166">
    <property type="entry name" value="TIC20"/>
    <property type="match status" value="1"/>
</dbReference>
<dbReference type="PANTHER" id="PTHR33510:SF5">
    <property type="entry name" value="PROTEIN TIC 20-II, CHLOROPLASTIC"/>
    <property type="match status" value="1"/>
</dbReference>
<dbReference type="GeneID" id="60450433"/>
<evidence type="ECO:0000256" key="4">
    <source>
        <dbReference type="ARBA" id="ARBA00022692"/>
    </source>
</evidence>
<evidence type="ECO:0000256" key="3">
    <source>
        <dbReference type="ARBA" id="ARBA00017412"/>
    </source>
</evidence>
<feature type="signal peptide" evidence="8">
    <location>
        <begin position="1"/>
        <end position="20"/>
    </location>
</feature>
<comment type="similarity">
    <text evidence="2 7">Belongs to the Tic20 family.</text>
</comment>
<feature type="transmembrane region" description="Helical" evidence="7">
    <location>
        <begin position="50"/>
        <end position="69"/>
    </location>
</feature>
<evidence type="ECO:0000256" key="7">
    <source>
        <dbReference type="RuleBase" id="RU367003"/>
    </source>
</evidence>
<reference evidence="9" key="1">
    <citation type="submission" date="2019-09" db="EMBL/GenBank/DDBJ databases">
        <authorList>
            <person name="Liu S.-L."/>
            <person name="Chiang Y.-R."/>
            <person name="Fu H.-Y."/>
        </authorList>
    </citation>
    <scope>NUCLEOTIDE SEQUENCE</scope>
    <source>
        <strain evidence="9">THAL066</strain>
    </source>
</reference>
<dbReference type="InterPro" id="IPR005691">
    <property type="entry name" value="Tic20"/>
</dbReference>
<comment type="caution">
    <text evidence="7">Lacks conserved residue(s) required for the propagation of feature annotation.</text>
</comment>
<gene>
    <name evidence="9" type="primary">ycf60</name>
</gene>
<feature type="transmembrane region" description="Helical" evidence="7">
    <location>
        <begin position="109"/>
        <end position="133"/>
    </location>
</feature>
<evidence type="ECO:0000313" key="9">
    <source>
        <dbReference type="EMBL" id="QMX77508.1"/>
    </source>
</evidence>
<accession>A0A7G5VUZ1</accession>
<keyword evidence="7 9" id="KW-0934">Plastid</keyword>
<evidence type="ECO:0000256" key="8">
    <source>
        <dbReference type="SAM" id="SignalP"/>
    </source>
</evidence>
<keyword evidence="7 9" id="KW-0150">Chloroplast</keyword>
<dbReference type="AlphaFoldDB" id="A0A7G5VUZ1"/>
<name>A0A7G5VUZ1_9RHOD</name>